<dbReference type="SUPFAM" id="SSF160631">
    <property type="entry name" value="SMI1/KNR4-like"/>
    <property type="match status" value="1"/>
</dbReference>
<feature type="domain" description="Knr4/Smi1-like" evidence="2">
    <location>
        <begin position="80"/>
        <end position="213"/>
    </location>
</feature>
<dbReference type="InterPro" id="IPR037883">
    <property type="entry name" value="Knr4/Smi1-like_sf"/>
</dbReference>
<dbReference type="Gene3D" id="3.40.1580.10">
    <property type="entry name" value="SMI1/KNR4-like"/>
    <property type="match status" value="1"/>
</dbReference>
<proteinExistence type="predicted"/>
<dbReference type="STRING" id="1196353.SAMN05444921_13332"/>
<keyword evidence="4" id="KW-1185">Reference proteome</keyword>
<gene>
    <name evidence="3" type="ORF">SAMN05444921_13332</name>
</gene>
<dbReference type="InterPro" id="IPR018958">
    <property type="entry name" value="Knr4/Smi1-like_dom"/>
</dbReference>
<dbReference type="AlphaFoldDB" id="A0A1H0DCZ1"/>
<dbReference type="SMART" id="SM00860">
    <property type="entry name" value="SMI1_KNR4"/>
    <property type="match status" value="1"/>
</dbReference>
<protein>
    <submittedName>
        <fullName evidence="3">SMI1-KNR4 cell-wall</fullName>
    </submittedName>
</protein>
<dbReference type="Pfam" id="PF14568">
    <property type="entry name" value="SUKH_6"/>
    <property type="match status" value="1"/>
</dbReference>
<evidence type="ECO:0000313" key="4">
    <source>
        <dbReference type="Proteomes" id="UP000199063"/>
    </source>
</evidence>
<feature type="region of interest" description="Disordered" evidence="1">
    <location>
        <begin position="227"/>
        <end position="285"/>
    </location>
</feature>
<sequence>MEHVFGRMKGWKILRDCRLKGDGVHHAMLGIARLHTSSFSGYAETSRPTGTSEIIYGTALRDPMIALTTLTELCPPPAAAPPAPDWSEVENTLGTRLPQDYKQLVTTYGPGQFCDFLTLYQPRTPSEWADLTGPMPARLRTQIEEVRQAARRPWPLPHPPEDLLAMGVTGNGDYLFWVTQPSGAPDHWTIAVNEALRAPWFTYNGTVTEFLVDVLSATVRIPMFPQTFSTAASPSPRRNSTAPHRPQPPGHLSAPTRSGNGRGPTAMTSPIADASPSRSLKPGNE</sequence>
<feature type="compositionally biased region" description="Polar residues" evidence="1">
    <location>
        <begin position="227"/>
        <end position="242"/>
    </location>
</feature>
<name>A0A1H0DCZ1_9ACTN</name>
<accession>A0A1H0DCZ1</accession>
<evidence type="ECO:0000259" key="2">
    <source>
        <dbReference type="SMART" id="SM00860"/>
    </source>
</evidence>
<dbReference type="EMBL" id="FNHI01000033">
    <property type="protein sequence ID" value="SDN67978.1"/>
    <property type="molecule type" value="Genomic_DNA"/>
</dbReference>
<reference evidence="4" key="1">
    <citation type="submission" date="2016-10" db="EMBL/GenBank/DDBJ databases">
        <authorList>
            <person name="Varghese N."/>
            <person name="Submissions S."/>
        </authorList>
    </citation>
    <scope>NUCLEOTIDE SEQUENCE [LARGE SCALE GENOMIC DNA]</scope>
    <source>
        <strain evidence="4">CGMCC 4.7042</strain>
    </source>
</reference>
<evidence type="ECO:0000313" key="3">
    <source>
        <dbReference type="EMBL" id="SDN67978.1"/>
    </source>
</evidence>
<organism evidence="3 4">
    <name type="scientific">Streptomyces wuyuanensis</name>
    <dbReference type="NCBI Taxonomy" id="1196353"/>
    <lineage>
        <taxon>Bacteria</taxon>
        <taxon>Bacillati</taxon>
        <taxon>Actinomycetota</taxon>
        <taxon>Actinomycetes</taxon>
        <taxon>Kitasatosporales</taxon>
        <taxon>Streptomycetaceae</taxon>
        <taxon>Streptomyces</taxon>
    </lineage>
</organism>
<evidence type="ECO:0000256" key="1">
    <source>
        <dbReference type="SAM" id="MobiDB-lite"/>
    </source>
</evidence>
<dbReference type="Proteomes" id="UP000199063">
    <property type="component" value="Unassembled WGS sequence"/>
</dbReference>